<dbReference type="KEGG" id="vg:35381729"/>
<dbReference type="RefSeq" id="YP_009449275.1">
    <property type="nucleotide sequence ID" value="NC_036594.1"/>
</dbReference>
<proteinExistence type="predicted"/>
<reference evidence="1" key="1">
    <citation type="submission" date="2017-08" db="EMBL/GenBank/DDBJ databases">
        <authorList>
            <consortium name="Urmite Genomes"/>
        </authorList>
    </citation>
    <scope>NUCLEOTIDE SEQUENCE [LARGE SCALE GENOMIC DNA]</scope>
    <source>
        <strain evidence="1">IHUMI-LCC2</strain>
    </source>
</reference>
<keyword evidence="2" id="KW-1185">Reference proteome</keyword>
<dbReference type="GeneID" id="35381729"/>
<evidence type="ECO:0000313" key="2">
    <source>
        <dbReference type="Proteomes" id="UP000236316"/>
    </source>
</evidence>
<sequence>MEEEIMELLCEKKMKLKMLYVTKLQPMLKKNNTFITSYILDLLIDIKEEEREELFNNFKKGIGCNNYGLTSAMALFLSRYNYEDEDRKVSSDSISDLGLELKFPSLCTVRSREEIEEGLSEEEIQFYSYIMCRILEPTNYITSTGIVTIDINMDMLHIISCIKCDNPYLMEKIKNDVYIVSKMYYLSHSYQHKSD</sequence>
<dbReference type="EMBL" id="LT906555">
    <property type="protein sequence ID" value="SNW62973.1"/>
    <property type="molecule type" value="Genomic_DNA"/>
</dbReference>
<organism evidence="1">
    <name type="scientific">Orpheovirus IHUMI-LCC2</name>
    <dbReference type="NCBI Taxonomy" id="2023057"/>
    <lineage>
        <taxon>Viruses</taxon>
        <taxon>Varidnaviria</taxon>
        <taxon>Bamfordvirae</taxon>
        <taxon>Nucleocytoviricota</taxon>
        <taxon>Megaviricetes</taxon>
        <taxon>Pimascovirales</taxon>
        <taxon>Ocovirineae</taxon>
        <taxon>Orpheoviridae</taxon>
        <taxon>Alphaorpheovirus</taxon>
        <taxon>Alphaorpheovirus massiliense</taxon>
    </lineage>
</organism>
<name>A0A2I2L606_9VIRU</name>
<dbReference type="Proteomes" id="UP000236316">
    <property type="component" value="Segment"/>
</dbReference>
<evidence type="ECO:0000313" key="1">
    <source>
        <dbReference type="EMBL" id="SNW62973.1"/>
    </source>
</evidence>
<protein>
    <submittedName>
        <fullName evidence="1">Uncharacterized protein</fullName>
    </submittedName>
</protein>
<accession>A0A2I2L606</accession>
<gene>
    <name evidence="1" type="ORF">ORPV_1069</name>
</gene>